<dbReference type="PANTHER" id="PTHR24177:SF362">
    <property type="entry name" value="ANKYRIN REPEAT-CONTAINING DOMAIN, PGG DOMAIN PROTEIN-RELATED"/>
    <property type="match status" value="1"/>
</dbReference>
<reference evidence="3" key="1">
    <citation type="submission" date="2023-04" db="EMBL/GenBank/DDBJ databases">
        <authorList>
            <person name="Vijverberg K."/>
            <person name="Xiong W."/>
            <person name="Schranz E."/>
        </authorList>
    </citation>
    <scope>NUCLEOTIDE SEQUENCE</scope>
</reference>
<dbReference type="EMBL" id="OX465086">
    <property type="protein sequence ID" value="CAI9265090.1"/>
    <property type="molecule type" value="Genomic_DNA"/>
</dbReference>
<evidence type="ECO:0000259" key="2">
    <source>
        <dbReference type="Pfam" id="PF13962"/>
    </source>
</evidence>
<dbReference type="InterPro" id="IPR036770">
    <property type="entry name" value="Ankyrin_rpt-contain_sf"/>
</dbReference>
<name>A0AA35VF86_LACSI</name>
<protein>
    <recommendedName>
        <fullName evidence="2">PGG domain-containing protein</fullName>
    </recommendedName>
</protein>
<accession>A0AA35VF86</accession>
<feature type="transmembrane region" description="Helical" evidence="1">
    <location>
        <begin position="216"/>
        <end position="234"/>
    </location>
</feature>
<dbReference type="Pfam" id="PF13962">
    <property type="entry name" value="PGG"/>
    <property type="match status" value="1"/>
</dbReference>
<keyword evidence="1" id="KW-0472">Membrane</keyword>
<feature type="transmembrane region" description="Helical" evidence="1">
    <location>
        <begin position="295"/>
        <end position="321"/>
    </location>
</feature>
<sequence length="374" mass="42953">MIVGSDQPLYEVKLEHTRRESDALNFLKLIWNKISIFPNDEIEQILQGPPLEIEKEKHKRIIYPSRVLFAAAKVGNVRFIIVILQSYPDLIWTVDDKGLTIFHIAVKHRQVNVYNLLYEIGPIKEQITTIEDENGNNMLHLLSETIGPKQFQKLPGVALQMQQELIWFEEVKQMIPLAYRQRKNKQGETPHEIFTKCHEKLVVDGEKWMKETAPQCMVVAALVATVVFAAAFTLPGGYDQDSGLPMFIQKLALTVFVIADAISLISSCTSILFMLSLFISRYSEQDFLETLPKKLFAGLGALFLSVAAMMIAYCASFFLLYNKNFKWVPILITSFSFLVVEVVAFMQMQLQLDVFLLTYSSRYLFKPTKRKLYF</sequence>
<gene>
    <name evidence="3" type="ORF">LSALG_LOCUS5712</name>
</gene>
<feature type="transmembrane region" description="Helical" evidence="1">
    <location>
        <begin position="327"/>
        <end position="346"/>
    </location>
</feature>
<evidence type="ECO:0000313" key="3">
    <source>
        <dbReference type="EMBL" id="CAI9265090.1"/>
    </source>
</evidence>
<proteinExistence type="predicted"/>
<dbReference type="InterPro" id="IPR026961">
    <property type="entry name" value="PGG_dom"/>
</dbReference>
<dbReference type="Proteomes" id="UP001177003">
    <property type="component" value="Chromosome 0"/>
</dbReference>
<dbReference type="AlphaFoldDB" id="A0AA35VF86"/>
<feature type="domain" description="PGG" evidence="2">
    <location>
        <begin position="206"/>
        <end position="318"/>
    </location>
</feature>
<keyword evidence="1" id="KW-1133">Transmembrane helix</keyword>
<dbReference type="GO" id="GO:0016020">
    <property type="term" value="C:membrane"/>
    <property type="evidence" value="ECO:0007669"/>
    <property type="project" value="TreeGrafter"/>
</dbReference>
<feature type="transmembrane region" description="Helical" evidence="1">
    <location>
        <begin position="254"/>
        <end position="275"/>
    </location>
</feature>
<evidence type="ECO:0000256" key="1">
    <source>
        <dbReference type="SAM" id="Phobius"/>
    </source>
</evidence>
<keyword evidence="1" id="KW-0812">Transmembrane</keyword>
<dbReference type="SUPFAM" id="SSF48403">
    <property type="entry name" value="Ankyrin repeat"/>
    <property type="match status" value="1"/>
</dbReference>
<dbReference type="PANTHER" id="PTHR24177">
    <property type="entry name" value="CASKIN"/>
    <property type="match status" value="1"/>
</dbReference>
<evidence type="ECO:0000313" key="4">
    <source>
        <dbReference type="Proteomes" id="UP001177003"/>
    </source>
</evidence>
<dbReference type="Gene3D" id="1.25.40.20">
    <property type="entry name" value="Ankyrin repeat-containing domain"/>
    <property type="match status" value="1"/>
</dbReference>
<keyword evidence="4" id="KW-1185">Reference proteome</keyword>
<organism evidence="3 4">
    <name type="scientific">Lactuca saligna</name>
    <name type="common">Willowleaf lettuce</name>
    <dbReference type="NCBI Taxonomy" id="75948"/>
    <lineage>
        <taxon>Eukaryota</taxon>
        <taxon>Viridiplantae</taxon>
        <taxon>Streptophyta</taxon>
        <taxon>Embryophyta</taxon>
        <taxon>Tracheophyta</taxon>
        <taxon>Spermatophyta</taxon>
        <taxon>Magnoliopsida</taxon>
        <taxon>eudicotyledons</taxon>
        <taxon>Gunneridae</taxon>
        <taxon>Pentapetalae</taxon>
        <taxon>asterids</taxon>
        <taxon>campanulids</taxon>
        <taxon>Asterales</taxon>
        <taxon>Asteraceae</taxon>
        <taxon>Cichorioideae</taxon>
        <taxon>Cichorieae</taxon>
        <taxon>Lactucinae</taxon>
        <taxon>Lactuca</taxon>
    </lineage>
</organism>